<evidence type="ECO:0000256" key="6">
    <source>
        <dbReference type="ARBA" id="ARBA00022741"/>
    </source>
</evidence>
<dbReference type="PANTHER" id="PTHR24092">
    <property type="entry name" value="PROBABLE PHOSPHOLIPID-TRANSPORTING ATPASE"/>
    <property type="match status" value="1"/>
</dbReference>
<feature type="transmembrane region" description="Helical" evidence="16">
    <location>
        <begin position="1091"/>
        <end position="1110"/>
    </location>
</feature>
<dbReference type="InterPro" id="IPR044492">
    <property type="entry name" value="P_typ_ATPase_HD_dom"/>
</dbReference>
<comment type="caution">
    <text evidence="20">The sequence shown here is derived from an EMBL/GenBank/DDBJ whole genome shotgun (WGS) entry which is preliminary data.</text>
</comment>
<dbReference type="SUPFAM" id="SSF56784">
    <property type="entry name" value="HAD-like"/>
    <property type="match status" value="1"/>
</dbReference>
<feature type="binding site" evidence="14">
    <location>
        <position position="692"/>
    </location>
    <ligand>
        <name>ATP</name>
        <dbReference type="ChEBI" id="CHEBI:30616"/>
    </ligand>
</feature>
<evidence type="ECO:0000256" key="15">
    <source>
        <dbReference type="PIRSR" id="PIRSR606539-3"/>
    </source>
</evidence>
<feature type="transmembrane region" description="Helical" evidence="16">
    <location>
        <begin position="888"/>
        <end position="908"/>
    </location>
</feature>
<dbReference type="EC" id="7.6.2.1" evidence="16"/>
<feature type="binding site" evidence="14">
    <location>
        <position position="390"/>
    </location>
    <ligand>
        <name>ATP</name>
        <dbReference type="ChEBI" id="CHEBI:30616"/>
    </ligand>
</feature>
<dbReference type="PRINTS" id="PR00119">
    <property type="entry name" value="CATATPASE"/>
</dbReference>
<dbReference type="InterPro" id="IPR059000">
    <property type="entry name" value="ATPase_P-type_domA"/>
</dbReference>
<feature type="transmembrane region" description="Helical" evidence="16">
    <location>
        <begin position="74"/>
        <end position="93"/>
    </location>
</feature>
<dbReference type="Pfam" id="PF13246">
    <property type="entry name" value="Cation_ATPase"/>
    <property type="match status" value="1"/>
</dbReference>
<feature type="binding site" evidence="14">
    <location>
        <position position="391"/>
    </location>
    <ligand>
        <name>ATP</name>
        <dbReference type="ChEBI" id="CHEBI:30616"/>
    </ligand>
</feature>
<gene>
    <name evidence="20" type="ORF">SteCoe_5217</name>
</gene>
<dbReference type="GO" id="GO:0000287">
    <property type="term" value="F:magnesium ion binding"/>
    <property type="evidence" value="ECO:0007669"/>
    <property type="project" value="UniProtKB-UniRule"/>
</dbReference>
<feature type="transmembrane region" description="Helical" evidence="16">
    <location>
        <begin position="324"/>
        <end position="346"/>
    </location>
</feature>
<evidence type="ECO:0000313" key="20">
    <source>
        <dbReference type="EMBL" id="OMJ92112.1"/>
    </source>
</evidence>
<evidence type="ECO:0000256" key="8">
    <source>
        <dbReference type="ARBA" id="ARBA00022842"/>
    </source>
</evidence>
<dbReference type="InterPro" id="IPR023299">
    <property type="entry name" value="ATPase_P-typ_cyto_dom_N"/>
</dbReference>
<evidence type="ECO:0000256" key="1">
    <source>
        <dbReference type="ARBA" id="ARBA00004141"/>
    </source>
</evidence>
<dbReference type="InterPro" id="IPR036412">
    <property type="entry name" value="HAD-like_sf"/>
</dbReference>
<dbReference type="PANTHER" id="PTHR24092:SF150">
    <property type="entry name" value="PHOSPHOLIPID-TRANSPORTING ATPASE"/>
    <property type="match status" value="1"/>
</dbReference>
<dbReference type="GO" id="GO:0045332">
    <property type="term" value="P:phospholipid translocation"/>
    <property type="evidence" value="ECO:0007669"/>
    <property type="project" value="TreeGrafter"/>
</dbReference>
<evidence type="ECO:0000259" key="19">
    <source>
        <dbReference type="Pfam" id="PF16212"/>
    </source>
</evidence>
<evidence type="ECO:0000256" key="12">
    <source>
        <dbReference type="ARBA" id="ARBA00034036"/>
    </source>
</evidence>
<keyword evidence="8 15" id="KW-0460">Magnesium</keyword>
<feature type="binding site" evidence="14">
    <location>
        <position position="552"/>
    </location>
    <ligand>
        <name>ATP</name>
        <dbReference type="ChEBI" id="CHEBI:30616"/>
    </ligand>
</feature>
<dbReference type="AlphaFoldDB" id="A0A1R2CSX7"/>
<evidence type="ECO:0000256" key="3">
    <source>
        <dbReference type="ARBA" id="ARBA00008109"/>
    </source>
</evidence>
<feature type="binding site" evidence="14">
    <location>
        <position position="833"/>
    </location>
    <ligand>
        <name>ATP</name>
        <dbReference type="ChEBI" id="CHEBI:30616"/>
    </ligand>
</feature>
<feature type="transmembrane region" description="Helical" evidence="16">
    <location>
        <begin position="36"/>
        <end position="62"/>
    </location>
</feature>
<evidence type="ECO:0000256" key="2">
    <source>
        <dbReference type="ARBA" id="ARBA00004308"/>
    </source>
</evidence>
<dbReference type="SFLD" id="SFLDF00027">
    <property type="entry name" value="p-type_atpase"/>
    <property type="match status" value="1"/>
</dbReference>
<dbReference type="PROSITE" id="PS00154">
    <property type="entry name" value="ATPASE_E1_E2"/>
    <property type="match status" value="1"/>
</dbReference>
<dbReference type="SUPFAM" id="SSF81660">
    <property type="entry name" value="Metal cation-transporting ATPase, ATP-binding domain N"/>
    <property type="match status" value="1"/>
</dbReference>
<dbReference type="Gene3D" id="3.40.1110.10">
    <property type="entry name" value="Calcium-transporting ATPase, cytoplasmic domain N"/>
    <property type="match status" value="1"/>
</dbReference>
<feature type="transmembrane region" description="Helical" evidence="16">
    <location>
        <begin position="1051"/>
        <end position="1071"/>
    </location>
</feature>
<evidence type="ECO:0000256" key="10">
    <source>
        <dbReference type="ARBA" id="ARBA00022989"/>
    </source>
</evidence>
<dbReference type="NCBIfam" id="TIGR01494">
    <property type="entry name" value="ATPase_P-type"/>
    <property type="match status" value="1"/>
</dbReference>
<feature type="binding site" evidence="14">
    <location>
        <position position="693"/>
    </location>
    <ligand>
        <name>ATP</name>
        <dbReference type="ChEBI" id="CHEBI:30616"/>
    </ligand>
</feature>
<evidence type="ECO:0000259" key="17">
    <source>
        <dbReference type="Pfam" id="PF00122"/>
    </source>
</evidence>
<dbReference type="InterPro" id="IPR023214">
    <property type="entry name" value="HAD_sf"/>
</dbReference>
<evidence type="ECO:0000313" key="21">
    <source>
        <dbReference type="Proteomes" id="UP000187209"/>
    </source>
</evidence>
<comment type="subcellular location">
    <subcellularLocation>
        <location evidence="2">Endomembrane system</location>
    </subcellularLocation>
    <subcellularLocation>
        <location evidence="1 16">Membrane</location>
        <topology evidence="1 16">Multi-pass membrane protein</topology>
    </subcellularLocation>
</comment>
<dbReference type="InterPro" id="IPR032631">
    <property type="entry name" value="P-type_ATPase_N"/>
</dbReference>
<feature type="domain" description="P-type ATPase A" evidence="17">
    <location>
        <begin position="110"/>
        <end position="172"/>
    </location>
</feature>
<keyword evidence="9 16" id="KW-1278">Translocase</keyword>
<dbReference type="SUPFAM" id="SSF81653">
    <property type="entry name" value="Calcium ATPase, transduction domain A"/>
    <property type="match status" value="1"/>
</dbReference>
<evidence type="ECO:0000256" key="9">
    <source>
        <dbReference type="ARBA" id="ARBA00022967"/>
    </source>
</evidence>
<comment type="cofactor">
    <cofactor evidence="15">
        <name>Mg(2+)</name>
        <dbReference type="ChEBI" id="CHEBI:18420"/>
    </cofactor>
</comment>
<dbReference type="Proteomes" id="UP000187209">
    <property type="component" value="Unassembled WGS sequence"/>
</dbReference>
<feature type="binding site" evidence="14">
    <location>
        <position position="611"/>
    </location>
    <ligand>
        <name>ATP</name>
        <dbReference type="ChEBI" id="CHEBI:30616"/>
    </ligand>
</feature>
<keyword evidence="6 14" id="KW-0547">Nucleotide-binding</keyword>
<dbReference type="GO" id="GO:0005886">
    <property type="term" value="C:plasma membrane"/>
    <property type="evidence" value="ECO:0007669"/>
    <property type="project" value="TreeGrafter"/>
</dbReference>
<dbReference type="GO" id="GO:0016887">
    <property type="term" value="F:ATP hydrolysis activity"/>
    <property type="evidence" value="ECO:0007669"/>
    <property type="project" value="InterPro"/>
</dbReference>
<dbReference type="EMBL" id="MPUH01000068">
    <property type="protein sequence ID" value="OMJ92112.1"/>
    <property type="molecule type" value="Genomic_DNA"/>
</dbReference>
<feature type="binding site" evidence="15">
    <location>
        <position position="389"/>
    </location>
    <ligand>
        <name>Mg(2+)</name>
        <dbReference type="ChEBI" id="CHEBI:18420"/>
    </ligand>
</feature>
<keyword evidence="11 16" id="KW-0472">Membrane</keyword>
<feature type="transmembrane region" description="Helical" evidence="16">
    <location>
        <begin position="271"/>
        <end position="294"/>
    </location>
</feature>
<organism evidence="20 21">
    <name type="scientific">Stentor coeruleus</name>
    <dbReference type="NCBI Taxonomy" id="5963"/>
    <lineage>
        <taxon>Eukaryota</taxon>
        <taxon>Sar</taxon>
        <taxon>Alveolata</taxon>
        <taxon>Ciliophora</taxon>
        <taxon>Postciliodesmatophora</taxon>
        <taxon>Heterotrichea</taxon>
        <taxon>Heterotrichida</taxon>
        <taxon>Stentoridae</taxon>
        <taxon>Stentor</taxon>
    </lineage>
</organism>
<feature type="binding site" evidence="14">
    <location>
        <position position="389"/>
    </location>
    <ligand>
        <name>ATP</name>
        <dbReference type="ChEBI" id="CHEBI:30616"/>
    </ligand>
</feature>
<dbReference type="InterPro" id="IPR023298">
    <property type="entry name" value="ATPase_P-typ_TM_dom_sf"/>
</dbReference>
<feature type="binding site" evidence="14">
    <location>
        <position position="691"/>
    </location>
    <ligand>
        <name>ATP</name>
        <dbReference type="ChEBI" id="CHEBI:30616"/>
    </ligand>
</feature>
<feature type="binding site" evidence="14">
    <location>
        <position position="576"/>
    </location>
    <ligand>
        <name>ATP</name>
        <dbReference type="ChEBI" id="CHEBI:30616"/>
    </ligand>
</feature>
<evidence type="ECO:0000259" key="18">
    <source>
        <dbReference type="Pfam" id="PF16209"/>
    </source>
</evidence>
<dbReference type="OrthoDB" id="377733at2759"/>
<feature type="active site" description="4-aspartylphosphate intermediate" evidence="13">
    <location>
        <position position="389"/>
    </location>
</feature>
<dbReference type="GO" id="GO:0005524">
    <property type="term" value="F:ATP binding"/>
    <property type="evidence" value="ECO:0007669"/>
    <property type="project" value="UniProtKB-UniRule"/>
</dbReference>
<keyword evidence="10 16" id="KW-1133">Transmembrane helix</keyword>
<dbReference type="InterPro" id="IPR001757">
    <property type="entry name" value="P_typ_ATPase"/>
</dbReference>
<dbReference type="InterPro" id="IPR008250">
    <property type="entry name" value="ATPase_P-typ_transduc_dom_A_sf"/>
</dbReference>
<evidence type="ECO:0000256" key="4">
    <source>
        <dbReference type="ARBA" id="ARBA00022692"/>
    </source>
</evidence>
<dbReference type="Pfam" id="PF16212">
    <property type="entry name" value="PhoLip_ATPase_C"/>
    <property type="match status" value="1"/>
</dbReference>
<feature type="binding site" evidence="15">
    <location>
        <position position="391"/>
    </location>
    <ligand>
        <name>Mg(2+)</name>
        <dbReference type="ChEBI" id="CHEBI:18420"/>
    </ligand>
</feature>
<dbReference type="SFLD" id="SFLDS00003">
    <property type="entry name" value="Haloacid_Dehalogenase"/>
    <property type="match status" value="1"/>
</dbReference>
<dbReference type="SFLD" id="SFLDG00002">
    <property type="entry name" value="C1.7:_P-type_atpase_like"/>
    <property type="match status" value="1"/>
</dbReference>
<dbReference type="FunFam" id="3.40.50.1000:FF:000014">
    <property type="entry name" value="Phospholipid-transporting ATPase"/>
    <property type="match status" value="1"/>
</dbReference>
<dbReference type="Gene3D" id="2.70.150.10">
    <property type="entry name" value="Calcium-transporting ATPase, cytoplasmic transduction domain A"/>
    <property type="match status" value="1"/>
</dbReference>
<sequence>MSAENSDTTSRIIWANCSEINKGFADNRVKTTKYNLLTFLPFSLFIQFRRVSNIYFLITAILQSIPQISPLQPFTAIAPLVFVLGVSMIREGIEDYLRYKSDKEINNSPTMIYKKGTFQEVCFEKIRVGDVVLVKKDQVFPCDIIMLSNSNDNGTAYIETSSLDGEKALKPRQAFVHTQGNFTTIQSNRIMSIIKCEHPNSRLYNFSGTYEYHSIKYPLDKAHLLLAGAFLRNTEWAIGISVYTGGDTKLRQNMMDRKYKESRIEHKVNRYIAVVIILQFCLCVSCAVASGYWVSKNMHKHVYIRYEKSYDIYDKGGMQGFLSYFTYFLLLNTMLPISLIISLELLKLGQGFFMMLDLMMYSEKRDRCCKVSSFSLNEELGMIQHIFSDKTGTLTCNQMEFKFFCTGKRVYGDQSTLVNLGLKTMVTYEDREIKYTFHDKNVENDLFSDNEIKLRYEICMEEVGICIETQKEITDLMLKCLALCHECIIEHGDEGIKYTGPSPDDVVLVDTASRIGYKLMKIKSELMDLEIVSNLKSETVNECYERICILEFNSDRKRMSVVLKDKRTGKYMIFMKGADNFIIQRLSSNNRSESIEWVKERVELFSRRGFRTLVMSFKYILEEDFHAWKAKYDVAITEINNREAEVAKVAEEIETKMYLLGCTAVEDALQNDVPETINDLLRAGLSFWMLTGDKLETAENIGKTCSLIDDNMLVEKCSSLTAIDCYKSLKSSYKKFKTNFPDKQLALIIEGSALQIVLYDPNDQTKRDKFAEITNSQNSQKNANKAKKYFLKMADMCKTIICCRVSPGEKREIVKLIKDNSNKVTLSIGDGANDVPMILEAHIGIGLYGEEGIQAVQASDYALGEFRYLWELLLVHGRFNYIRQSEMILYFFYKNLVFTLPQFLFSHYCAYSGQTVYDDWYLTFYNLVFTALPLFMRALFEKDYEVPKRWESKGENVNDEKMELRKRIPNVYSVGRDNQLFTLPRFLIWLLNGILHAVIVFFIPLYASEEGILNSKGHSFDQWSFSISSFSSIIIIVNLKLALNTKLWNKFHYICMFGLSIILYFIFILIYDVVTYTSSFHTVYTLLGTHYYYFCILANVFLVCTIDISLTTLTKIYMPTDSDIMAKESIQLKNGHKRADSRISVGDISFHGKYKAYETNGDKNVENRSIEVVPSDKIICDEKKDISKLDMSLGISN</sequence>
<dbReference type="NCBIfam" id="TIGR01652">
    <property type="entry name" value="ATPase-Plipid"/>
    <property type="match status" value="1"/>
</dbReference>
<feature type="domain" description="P-type ATPase N-terminal" evidence="18">
    <location>
        <begin position="17"/>
        <end position="77"/>
    </location>
</feature>
<keyword evidence="7 14" id="KW-0067">ATP-binding</keyword>
<dbReference type="SUPFAM" id="SSF81665">
    <property type="entry name" value="Calcium ATPase, transmembrane domain M"/>
    <property type="match status" value="1"/>
</dbReference>
<feature type="transmembrane region" description="Helical" evidence="16">
    <location>
        <begin position="920"/>
        <end position="940"/>
    </location>
</feature>
<accession>A0A1R2CSX7</accession>
<evidence type="ECO:0000256" key="14">
    <source>
        <dbReference type="PIRSR" id="PIRSR606539-2"/>
    </source>
</evidence>
<feature type="binding site" evidence="14">
    <location>
        <position position="810"/>
    </location>
    <ligand>
        <name>ATP</name>
        <dbReference type="ChEBI" id="CHEBI:30616"/>
    </ligand>
</feature>
<feature type="transmembrane region" description="Helical" evidence="16">
    <location>
        <begin position="986"/>
        <end position="1007"/>
    </location>
</feature>
<name>A0A1R2CSX7_9CILI</name>
<evidence type="ECO:0000256" key="13">
    <source>
        <dbReference type="PIRSR" id="PIRSR606539-1"/>
    </source>
</evidence>
<comment type="similarity">
    <text evidence="3 16">Belongs to the cation transport ATPase (P-type) (TC 3.A.3) family. Type IV subfamily.</text>
</comment>
<feature type="binding site" evidence="14">
    <location>
        <position position="834"/>
    </location>
    <ligand>
        <name>ATP</name>
        <dbReference type="ChEBI" id="CHEBI:30616"/>
    </ligand>
</feature>
<feature type="binding site" evidence="15">
    <location>
        <position position="834"/>
    </location>
    <ligand>
        <name>Mg(2+)</name>
        <dbReference type="ChEBI" id="CHEBI:18420"/>
    </ligand>
</feature>
<keyword evidence="4 16" id="KW-0812">Transmembrane</keyword>
<keyword evidence="5 15" id="KW-0479">Metal-binding</keyword>
<dbReference type="GO" id="GO:0140326">
    <property type="term" value="F:ATPase-coupled intramembrane lipid transporter activity"/>
    <property type="evidence" value="ECO:0007669"/>
    <property type="project" value="UniProtKB-EC"/>
</dbReference>
<dbReference type="InterPro" id="IPR018303">
    <property type="entry name" value="ATPase_P-typ_P_site"/>
</dbReference>
<dbReference type="Pfam" id="PF00122">
    <property type="entry name" value="E1-E2_ATPase"/>
    <property type="match status" value="1"/>
</dbReference>
<feature type="binding site" evidence="14">
    <location>
        <position position="804"/>
    </location>
    <ligand>
        <name>ATP</name>
        <dbReference type="ChEBI" id="CHEBI:30616"/>
    </ligand>
</feature>
<comment type="catalytic activity">
    <reaction evidence="12 16">
        <text>ATP + H2O + phospholipidSide 1 = ADP + phosphate + phospholipidSide 2.</text>
        <dbReference type="EC" id="7.6.2.1"/>
    </reaction>
</comment>
<dbReference type="InterPro" id="IPR006539">
    <property type="entry name" value="P-type_ATPase_IV"/>
</dbReference>
<dbReference type="Gene3D" id="3.40.50.1000">
    <property type="entry name" value="HAD superfamily/HAD-like"/>
    <property type="match status" value="1"/>
</dbReference>
<evidence type="ECO:0000256" key="16">
    <source>
        <dbReference type="RuleBase" id="RU362033"/>
    </source>
</evidence>
<proteinExistence type="inferred from homology"/>
<feature type="binding site" evidence="15">
    <location>
        <position position="830"/>
    </location>
    <ligand>
        <name>Mg(2+)</name>
        <dbReference type="ChEBI" id="CHEBI:18420"/>
    </ligand>
</feature>
<evidence type="ECO:0000256" key="11">
    <source>
        <dbReference type="ARBA" id="ARBA00023136"/>
    </source>
</evidence>
<dbReference type="Pfam" id="PF16209">
    <property type="entry name" value="PhoLip_ATPase_N"/>
    <property type="match status" value="1"/>
</dbReference>
<keyword evidence="21" id="KW-1185">Reference proteome</keyword>
<evidence type="ECO:0000256" key="7">
    <source>
        <dbReference type="ARBA" id="ARBA00022840"/>
    </source>
</evidence>
<feature type="transmembrane region" description="Helical" evidence="16">
    <location>
        <begin position="1022"/>
        <end position="1039"/>
    </location>
</feature>
<reference evidence="20 21" key="1">
    <citation type="submission" date="2016-11" db="EMBL/GenBank/DDBJ databases">
        <title>The macronuclear genome of Stentor coeruleus: a giant cell with tiny introns.</title>
        <authorList>
            <person name="Slabodnick M."/>
            <person name="Ruby J.G."/>
            <person name="Reiff S.B."/>
            <person name="Swart E.C."/>
            <person name="Gosai S."/>
            <person name="Prabakaran S."/>
            <person name="Witkowska E."/>
            <person name="Larue G.E."/>
            <person name="Fisher S."/>
            <person name="Freeman R.M."/>
            <person name="Gunawardena J."/>
            <person name="Chu W."/>
            <person name="Stover N.A."/>
            <person name="Gregory B.D."/>
            <person name="Nowacki M."/>
            <person name="Derisi J."/>
            <person name="Roy S.W."/>
            <person name="Marshall W.F."/>
            <person name="Sood P."/>
        </authorList>
    </citation>
    <scope>NUCLEOTIDE SEQUENCE [LARGE SCALE GENOMIC DNA]</scope>
    <source>
        <strain evidence="20">WM001</strain>
    </source>
</reference>
<feature type="domain" description="P-type ATPase C-terminal" evidence="19">
    <location>
        <begin position="856"/>
        <end position="1120"/>
    </location>
</feature>
<protein>
    <recommendedName>
        <fullName evidence="16">Phospholipid-transporting ATPase</fullName>
        <ecNumber evidence="16">7.6.2.1</ecNumber>
    </recommendedName>
</protein>
<dbReference type="InterPro" id="IPR032630">
    <property type="entry name" value="P_typ_ATPase_c"/>
</dbReference>
<evidence type="ECO:0000256" key="5">
    <source>
        <dbReference type="ARBA" id="ARBA00022723"/>
    </source>
</evidence>